<dbReference type="GO" id="GO:0004553">
    <property type="term" value="F:hydrolase activity, hydrolyzing O-glycosyl compounds"/>
    <property type="evidence" value="ECO:0007669"/>
    <property type="project" value="InterPro"/>
</dbReference>
<dbReference type="InterPro" id="IPR013320">
    <property type="entry name" value="ConA-like_dom_sf"/>
</dbReference>
<gene>
    <name evidence="3" type="ORF">GO621_10775</name>
</gene>
<dbReference type="CDD" id="cd08023">
    <property type="entry name" value="GH16_laminarinase_like"/>
    <property type="match status" value="1"/>
</dbReference>
<protein>
    <submittedName>
        <fullName evidence="3">Family 16 glycosylhydrolase</fullName>
    </submittedName>
</protein>
<keyword evidence="4" id="KW-1185">Reference proteome</keyword>
<dbReference type="Pfam" id="PF00722">
    <property type="entry name" value="Glyco_hydro_16"/>
    <property type="match status" value="1"/>
</dbReference>
<dbReference type="PANTHER" id="PTHR10963:SF55">
    <property type="entry name" value="GLYCOSIDE HYDROLASE FAMILY 16 PROTEIN"/>
    <property type="match status" value="1"/>
</dbReference>
<dbReference type="RefSeq" id="WP_157566869.1">
    <property type="nucleotide sequence ID" value="NZ_WPIK01000008.1"/>
</dbReference>
<evidence type="ECO:0000259" key="2">
    <source>
        <dbReference type="PROSITE" id="PS51762"/>
    </source>
</evidence>
<evidence type="ECO:0000313" key="3">
    <source>
        <dbReference type="EMBL" id="MVN22017.1"/>
    </source>
</evidence>
<dbReference type="SUPFAM" id="SSF49899">
    <property type="entry name" value="Concanavalin A-like lectins/glucanases"/>
    <property type="match status" value="1"/>
</dbReference>
<dbReference type="InterPro" id="IPR000757">
    <property type="entry name" value="Beta-glucanase-like"/>
</dbReference>
<dbReference type="PROSITE" id="PS51257">
    <property type="entry name" value="PROKAR_LIPOPROTEIN"/>
    <property type="match status" value="1"/>
</dbReference>
<name>A0A7K1SXP6_9SPHI</name>
<sequence length="288" mass="33588">MNKKNFAFVALVIATTCGCRIFTKVTNKSASKQFENDGYKLVWADEFNKSGPVNAEDWQFEQGFKRNEELQWYQKENAWCEKGYLIIEARKETKHNPDFQSGSKDWRKNRENIQYTSSSINTSGKHSWKYGRFVMRGKIDISNGLWPAWWTLGVDGRWPANGEIDIMEYYRNKLLANIACLGSDNKVQWYSKTKDINLLGSKDWASKFHVWRMDWNEKSIALYVDEQLLNEVELSKLVNKDGSNINPYNQPHYMLLNLAVGGINGGNPADTKFPNRYEIDYVRVYQKK</sequence>
<comment type="similarity">
    <text evidence="1">Belongs to the glycosyl hydrolase 16 family.</text>
</comment>
<evidence type="ECO:0000313" key="4">
    <source>
        <dbReference type="Proteomes" id="UP000462014"/>
    </source>
</evidence>
<feature type="domain" description="GH16" evidence="2">
    <location>
        <begin position="25"/>
        <end position="288"/>
    </location>
</feature>
<reference evidence="3 4" key="1">
    <citation type="submission" date="2019-12" db="EMBL/GenBank/DDBJ databases">
        <title>Mucilaginibacter sp. HMF7410 genome sequencing and assembly.</title>
        <authorList>
            <person name="Kang H."/>
            <person name="Cha I."/>
            <person name="Kim H."/>
            <person name="Joh K."/>
        </authorList>
    </citation>
    <scope>NUCLEOTIDE SEQUENCE [LARGE SCALE GENOMIC DNA]</scope>
    <source>
        <strain evidence="3 4">HMF7410</strain>
    </source>
</reference>
<keyword evidence="3" id="KW-0378">Hydrolase</keyword>
<organism evidence="3 4">
    <name type="scientific">Mucilaginibacter arboris</name>
    <dbReference type="NCBI Taxonomy" id="2682090"/>
    <lineage>
        <taxon>Bacteria</taxon>
        <taxon>Pseudomonadati</taxon>
        <taxon>Bacteroidota</taxon>
        <taxon>Sphingobacteriia</taxon>
        <taxon>Sphingobacteriales</taxon>
        <taxon>Sphingobacteriaceae</taxon>
        <taxon>Mucilaginibacter</taxon>
    </lineage>
</organism>
<dbReference type="AlphaFoldDB" id="A0A7K1SXP6"/>
<dbReference type="InterPro" id="IPR050546">
    <property type="entry name" value="Glycosyl_Hydrlase_16"/>
</dbReference>
<proteinExistence type="inferred from homology"/>
<comment type="caution">
    <text evidence="3">The sequence shown here is derived from an EMBL/GenBank/DDBJ whole genome shotgun (WGS) entry which is preliminary data.</text>
</comment>
<dbReference type="EMBL" id="WPIK01000008">
    <property type="protein sequence ID" value="MVN22017.1"/>
    <property type="molecule type" value="Genomic_DNA"/>
</dbReference>
<dbReference type="PROSITE" id="PS51762">
    <property type="entry name" value="GH16_2"/>
    <property type="match status" value="1"/>
</dbReference>
<dbReference type="Gene3D" id="2.60.120.200">
    <property type="match status" value="1"/>
</dbReference>
<dbReference type="GO" id="GO:0005975">
    <property type="term" value="P:carbohydrate metabolic process"/>
    <property type="evidence" value="ECO:0007669"/>
    <property type="project" value="InterPro"/>
</dbReference>
<dbReference type="Proteomes" id="UP000462014">
    <property type="component" value="Unassembled WGS sequence"/>
</dbReference>
<evidence type="ECO:0000256" key="1">
    <source>
        <dbReference type="ARBA" id="ARBA00006865"/>
    </source>
</evidence>
<dbReference type="PANTHER" id="PTHR10963">
    <property type="entry name" value="GLYCOSYL HYDROLASE-RELATED"/>
    <property type="match status" value="1"/>
</dbReference>
<accession>A0A7K1SXP6</accession>